<dbReference type="EMBL" id="LNYI01000064">
    <property type="protein sequence ID" value="KTD15994.1"/>
    <property type="molecule type" value="Genomic_DNA"/>
</dbReference>
<dbReference type="AlphaFoldDB" id="A0A0W0V7D6"/>
<protein>
    <submittedName>
        <fullName evidence="2">Uncharacterized protein</fullName>
    </submittedName>
</protein>
<dbReference type="STRING" id="45067.Llan_2582"/>
<keyword evidence="1" id="KW-0812">Transmembrane</keyword>
<dbReference type="PATRIC" id="fig|45067.4.peg.2714"/>
<dbReference type="Proteomes" id="UP000054869">
    <property type="component" value="Unassembled WGS sequence"/>
</dbReference>
<feature type="transmembrane region" description="Helical" evidence="1">
    <location>
        <begin position="33"/>
        <end position="49"/>
    </location>
</feature>
<comment type="caution">
    <text evidence="2">The sequence shown here is derived from an EMBL/GenBank/DDBJ whole genome shotgun (WGS) entry which is preliminary data.</text>
</comment>
<evidence type="ECO:0000256" key="1">
    <source>
        <dbReference type="SAM" id="Phobius"/>
    </source>
</evidence>
<sequence>MATKATLTTKTLTTIRMRPEARRSKPRNKEDECLLLAAAFINLFEFLYYKQDPLYTV</sequence>
<keyword evidence="1" id="KW-1133">Transmembrane helix</keyword>
<keyword evidence="1" id="KW-0472">Membrane</keyword>
<gene>
    <name evidence="2" type="ORF">Llan_2582</name>
</gene>
<accession>A0A0W0V7D6</accession>
<keyword evidence="3" id="KW-1185">Reference proteome</keyword>
<evidence type="ECO:0000313" key="3">
    <source>
        <dbReference type="Proteomes" id="UP000054869"/>
    </source>
</evidence>
<reference evidence="2 3" key="1">
    <citation type="submission" date="2015-11" db="EMBL/GenBank/DDBJ databases">
        <title>Genomic analysis of 38 Legionella species identifies large and diverse effector repertoires.</title>
        <authorList>
            <person name="Burstein D."/>
            <person name="Amaro F."/>
            <person name="Zusman T."/>
            <person name="Lifshitz Z."/>
            <person name="Cohen O."/>
            <person name="Gilbert J.A."/>
            <person name="Pupko T."/>
            <person name="Shuman H.A."/>
            <person name="Segal G."/>
        </authorList>
    </citation>
    <scope>NUCLEOTIDE SEQUENCE [LARGE SCALE GENOMIC DNA]</scope>
    <source>
        <strain evidence="2 3">ATCC 49751</strain>
    </source>
</reference>
<organism evidence="2 3">
    <name type="scientific">Legionella lansingensis</name>
    <dbReference type="NCBI Taxonomy" id="45067"/>
    <lineage>
        <taxon>Bacteria</taxon>
        <taxon>Pseudomonadati</taxon>
        <taxon>Pseudomonadota</taxon>
        <taxon>Gammaproteobacteria</taxon>
        <taxon>Legionellales</taxon>
        <taxon>Legionellaceae</taxon>
        <taxon>Legionella</taxon>
    </lineage>
</organism>
<name>A0A0W0V7D6_9GAMM</name>
<proteinExistence type="predicted"/>
<evidence type="ECO:0000313" key="2">
    <source>
        <dbReference type="EMBL" id="KTD15994.1"/>
    </source>
</evidence>